<keyword evidence="3" id="KW-1185">Reference proteome</keyword>
<sequence>MKWILYIGILFPLLGCQQDNASKPEADIDQPPTTVNYEPIADLQQEVKKEIVLDVPLIKQNPELKYGCEVTSTTMMLQYAGIEVDKLELAEKVKKDSDPLVETNNDIVRWGNPAKGFVGDMTGKQKGYAVFDKPIEDLVNEYMEGKARNLTGESFQTILNHVGKGFPVVIWTTGDYKLPNRWESWDHEGETIKTPLDLHVVVLVGYNDQYVYLNDPLSGQKQAKVNKNSFIQSWEALEKRAVSYEK</sequence>
<accession>A0ABN0W4I6</accession>
<dbReference type="Pfam" id="PF13529">
    <property type="entry name" value="Peptidase_C39_2"/>
    <property type="match status" value="1"/>
</dbReference>
<dbReference type="InterPro" id="IPR016997">
    <property type="entry name" value="UCP032442"/>
</dbReference>
<dbReference type="Gene3D" id="3.90.70.10">
    <property type="entry name" value="Cysteine proteinases"/>
    <property type="match status" value="1"/>
</dbReference>
<protein>
    <submittedName>
        <fullName evidence="2">C39 family peptidase</fullName>
    </submittedName>
</protein>
<organism evidence="2 3">
    <name type="scientific">Bacillus carboniphilus</name>
    <dbReference type="NCBI Taxonomy" id="86663"/>
    <lineage>
        <taxon>Bacteria</taxon>
        <taxon>Bacillati</taxon>
        <taxon>Bacillota</taxon>
        <taxon>Bacilli</taxon>
        <taxon>Bacillales</taxon>
        <taxon>Bacillaceae</taxon>
        <taxon>Bacillus</taxon>
    </lineage>
</organism>
<gene>
    <name evidence="2" type="ORF">GCM10008967_14380</name>
</gene>
<reference evidence="2 3" key="1">
    <citation type="journal article" date="2019" name="Int. J. Syst. Evol. Microbiol.">
        <title>The Global Catalogue of Microorganisms (GCM) 10K type strain sequencing project: providing services to taxonomists for standard genome sequencing and annotation.</title>
        <authorList>
            <consortium name="The Broad Institute Genomics Platform"/>
            <consortium name="The Broad Institute Genome Sequencing Center for Infectious Disease"/>
            <person name="Wu L."/>
            <person name="Ma J."/>
        </authorList>
    </citation>
    <scope>NUCLEOTIDE SEQUENCE [LARGE SCALE GENOMIC DNA]</scope>
    <source>
        <strain evidence="2 3">JCM 9731</strain>
    </source>
</reference>
<dbReference type="RefSeq" id="WP_343797695.1">
    <property type="nucleotide sequence ID" value="NZ_BAAADJ010000014.1"/>
</dbReference>
<dbReference type="PIRSF" id="PIRSF032442">
    <property type="entry name" value="UCP032442"/>
    <property type="match status" value="1"/>
</dbReference>
<dbReference type="Proteomes" id="UP001500782">
    <property type="component" value="Unassembled WGS sequence"/>
</dbReference>
<dbReference type="PANTHER" id="PTHR37806">
    <property type="entry name" value="LMO0724 PROTEIN"/>
    <property type="match status" value="1"/>
</dbReference>
<feature type="domain" description="Peptidase C39-like" evidence="1">
    <location>
        <begin position="53"/>
        <end position="216"/>
    </location>
</feature>
<evidence type="ECO:0000313" key="3">
    <source>
        <dbReference type="Proteomes" id="UP001500782"/>
    </source>
</evidence>
<dbReference type="InterPro" id="IPR039564">
    <property type="entry name" value="Peptidase_C39-like"/>
</dbReference>
<name>A0ABN0W4I6_9BACI</name>
<dbReference type="PANTHER" id="PTHR37806:SF1">
    <property type="entry name" value="PEPTIDASE C39-LIKE DOMAIN-CONTAINING PROTEIN"/>
    <property type="match status" value="1"/>
</dbReference>
<proteinExistence type="predicted"/>
<evidence type="ECO:0000259" key="1">
    <source>
        <dbReference type="Pfam" id="PF13529"/>
    </source>
</evidence>
<comment type="caution">
    <text evidence="2">The sequence shown here is derived from an EMBL/GenBank/DDBJ whole genome shotgun (WGS) entry which is preliminary data.</text>
</comment>
<evidence type="ECO:0000313" key="2">
    <source>
        <dbReference type="EMBL" id="GAA0324901.1"/>
    </source>
</evidence>
<dbReference type="EMBL" id="BAAADJ010000014">
    <property type="protein sequence ID" value="GAA0324901.1"/>
    <property type="molecule type" value="Genomic_DNA"/>
</dbReference>